<feature type="compositionally biased region" description="Basic and acidic residues" evidence="1">
    <location>
        <begin position="82"/>
        <end position="91"/>
    </location>
</feature>
<proteinExistence type="predicted"/>
<feature type="region of interest" description="Disordered" evidence="1">
    <location>
        <begin position="1"/>
        <end position="32"/>
    </location>
</feature>
<sequence>MVATKDEEAEVRKQREPPGDGAIYGQQSSSRRRSAQIFQFLEEQLRGNWGLEKRSSGSPSHDRLRVATLVRQGERARKRKGKTGEREREKRKMLTIRWRKDSTQMIKSFVFLHQQEVVEDEELEEQQQASRLSRAGALGGGDAAYSFLPRPPAAPLPCSRRRSSPSVPPRCASLHIRGESTVELKLKASPRAVIGQVKYARLGTNLSQLDKDYRVKYGQSMEQKQQLLDGFN</sequence>
<dbReference type="Proteomes" id="UP000026962">
    <property type="component" value="Chromosome 12"/>
</dbReference>
<dbReference type="EnsemblPlants" id="OPUNC12G04980.1">
    <property type="protein sequence ID" value="OPUNC12G04980.1"/>
    <property type="gene ID" value="OPUNC12G04980"/>
</dbReference>
<feature type="region of interest" description="Disordered" evidence="1">
    <location>
        <begin position="70"/>
        <end position="91"/>
    </location>
</feature>
<protein>
    <submittedName>
        <fullName evidence="2">Uncharacterized protein</fullName>
    </submittedName>
</protein>
<reference evidence="2" key="2">
    <citation type="submission" date="2018-05" db="EMBL/GenBank/DDBJ databases">
        <title>OpunRS2 (Oryza punctata Reference Sequence Version 2).</title>
        <authorList>
            <person name="Zhang J."/>
            <person name="Kudrna D."/>
            <person name="Lee S."/>
            <person name="Talag J."/>
            <person name="Welchert J."/>
            <person name="Wing R.A."/>
        </authorList>
    </citation>
    <scope>NUCLEOTIDE SEQUENCE [LARGE SCALE GENOMIC DNA]</scope>
</reference>
<evidence type="ECO:0000313" key="2">
    <source>
        <dbReference type="EnsemblPlants" id="OPUNC12G04980.1"/>
    </source>
</evidence>
<evidence type="ECO:0000256" key="1">
    <source>
        <dbReference type="SAM" id="MobiDB-lite"/>
    </source>
</evidence>
<name>A0A0E0MKE4_ORYPU</name>
<dbReference type="HOGENOM" id="CLU_1196529_0_0_1"/>
<keyword evidence="3" id="KW-1185">Reference proteome</keyword>
<dbReference type="Gramene" id="OPUNC12G04980.1">
    <property type="protein sequence ID" value="OPUNC12G04980.1"/>
    <property type="gene ID" value="OPUNC12G04980"/>
</dbReference>
<dbReference type="AlphaFoldDB" id="A0A0E0MKE4"/>
<feature type="compositionally biased region" description="Basic and acidic residues" evidence="1">
    <location>
        <begin position="1"/>
        <end position="18"/>
    </location>
</feature>
<reference evidence="2" key="1">
    <citation type="submission" date="2015-04" db="UniProtKB">
        <authorList>
            <consortium name="EnsemblPlants"/>
        </authorList>
    </citation>
    <scope>IDENTIFICATION</scope>
</reference>
<organism evidence="2">
    <name type="scientific">Oryza punctata</name>
    <name type="common">Red rice</name>
    <dbReference type="NCBI Taxonomy" id="4537"/>
    <lineage>
        <taxon>Eukaryota</taxon>
        <taxon>Viridiplantae</taxon>
        <taxon>Streptophyta</taxon>
        <taxon>Embryophyta</taxon>
        <taxon>Tracheophyta</taxon>
        <taxon>Spermatophyta</taxon>
        <taxon>Magnoliopsida</taxon>
        <taxon>Liliopsida</taxon>
        <taxon>Poales</taxon>
        <taxon>Poaceae</taxon>
        <taxon>BOP clade</taxon>
        <taxon>Oryzoideae</taxon>
        <taxon>Oryzeae</taxon>
        <taxon>Oryzinae</taxon>
        <taxon>Oryza</taxon>
    </lineage>
</organism>
<accession>A0A0E0MKE4</accession>
<evidence type="ECO:0000313" key="3">
    <source>
        <dbReference type="Proteomes" id="UP000026962"/>
    </source>
</evidence>